<evidence type="ECO:0000256" key="2">
    <source>
        <dbReference type="ARBA" id="ARBA00022670"/>
    </source>
</evidence>
<dbReference type="Pfam" id="PF00082">
    <property type="entry name" value="Peptidase_S8"/>
    <property type="match status" value="1"/>
</dbReference>
<comment type="caution">
    <text evidence="5">Lacks conserved residue(s) required for the propagation of feature annotation.</text>
</comment>
<dbReference type="PANTHER" id="PTHR43806">
    <property type="entry name" value="PEPTIDASE S8"/>
    <property type="match status" value="1"/>
</dbReference>
<dbReference type="SUPFAM" id="SSF52743">
    <property type="entry name" value="Subtilisin-like"/>
    <property type="match status" value="1"/>
</dbReference>
<feature type="region of interest" description="Disordered" evidence="6">
    <location>
        <begin position="160"/>
        <end position="180"/>
    </location>
</feature>
<evidence type="ECO:0000256" key="6">
    <source>
        <dbReference type="SAM" id="MobiDB-lite"/>
    </source>
</evidence>
<evidence type="ECO:0000256" key="1">
    <source>
        <dbReference type="ARBA" id="ARBA00011073"/>
    </source>
</evidence>
<feature type="compositionally biased region" description="Polar residues" evidence="6">
    <location>
        <begin position="160"/>
        <end position="169"/>
    </location>
</feature>
<sequence length="180" mass="18190">AVKVLGADGNGTVSSIAQGLQWSAENGMDIANLSLGSPTGSPTLELAVNQATSAGVLVVAATGNNGSGTVSYPARYANALAVGATDQNDNRASFSQYGTGLDIVAPGVGVQSTYLQNQYASLSGTSMATPHVAGVAALVKEKNPTWSNVEIRQHLTNTATPLGNPTQYGSGLVNAEEAVR</sequence>
<dbReference type="eggNOG" id="COG1404">
    <property type="taxonomic scope" value="Bacteria"/>
</dbReference>
<keyword evidence="3" id="KW-0378">Hydrolase</keyword>
<reference evidence="8 9" key="1">
    <citation type="journal article" date="2014" name="Genome Announc.">
        <title>Draft Genome Sequence of Bacillus alcalophilus AV1934, a Classic Alkaliphile Isolated from Human Feces in 1934.</title>
        <authorList>
            <person name="Attie O."/>
            <person name="Jayaprakash A."/>
            <person name="Shah H."/>
            <person name="Paulsen I.T."/>
            <person name="Morino M."/>
            <person name="Takahashi Y."/>
            <person name="Narumi I."/>
            <person name="Sachidanandam R."/>
            <person name="Satoh K."/>
            <person name="Ito M."/>
            <person name="Krulwich T.A."/>
        </authorList>
    </citation>
    <scope>NUCLEOTIDE SEQUENCE [LARGE SCALE GENOMIC DNA]</scope>
    <source>
        <strain evidence="8 9">AV1934</strain>
    </source>
</reference>
<evidence type="ECO:0000256" key="3">
    <source>
        <dbReference type="ARBA" id="ARBA00022801"/>
    </source>
</evidence>
<name>A0A094YPZ4_ALKAL</name>
<dbReference type="InterPro" id="IPR023828">
    <property type="entry name" value="Peptidase_S8_Ser-AS"/>
</dbReference>
<dbReference type="InterPro" id="IPR050131">
    <property type="entry name" value="Peptidase_S8_subtilisin-like"/>
</dbReference>
<feature type="non-terminal residue" evidence="8">
    <location>
        <position position="1"/>
    </location>
</feature>
<dbReference type="AlphaFoldDB" id="A0A094YPZ4"/>
<protein>
    <submittedName>
        <fullName evidence="8">Peptidase S8</fullName>
    </submittedName>
</protein>
<comment type="similarity">
    <text evidence="1 5">Belongs to the peptidase S8 family.</text>
</comment>
<dbReference type="STRING" id="1218173.BALCAV_0221890"/>
<dbReference type="PANTHER" id="PTHR43806:SF11">
    <property type="entry name" value="CEREVISIN-RELATED"/>
    <property type="match status" value="1"/>
</dbReference>
<dbReference type="InterPro" id="IPR000209">
    <property type="entry name" value="Peptidase_S8/S53_dom"/>
</dbReference>
<organism evidence="8 9">
    <name type="scientific">Alkalihalobacillus alcalophilus ATCC 27647 = CGMCC 1.3604</name>
    <dbReference type="NCBI Taxonomy" id="1218173"/>
    <lineage>
        <taxon>Bacteria</taxon>
        <taxon>Bacillati</taxon>
        <taxon>Bacillota</taxon>
        <taxon>Bacilli</taxon>
        <taxon>Bacillales</taxon>
        <taxon>Bacillaceae</taxon>
        <taxon>Alkalihalobacillus</taxon>
    </lineage>
</organism>
<dbReference type="GO" id="GO:0004252">
    <property type="term" value="F:serine-type endopeptidase activity"/>
    <property type="evidence" value="ECO:0007669"/>
    <property type="project" value="InterPro"/>
</dbReference>
<proteinExistence type="inferred from homology"/>
<dbReference type="InterPro" id="IPR036852">
    <property type="entry name" value="Peptidase_S8/S53_dom_sf"/>
</dbReference>
<dbReference type="PROSITE" id="PS51892">
    <property type="entry name" value="SUBTILASE"/>
    <property type="match status" value="1"/>
</dbReference>
<feature type="domain" description="Peptidase S8/S53" evidence="7">
    <location>
        <begin position="2"/>
        <end position="171"/>
    </location>
</feature>
<evidence type="ECO:0000313" key="8">
    <source>
        <dbReference type="EMBL" id="KGA95547.1"/>
    </source>
</evidence>
<evidence type="ECO:0000259" key="7">
    <source>
        <dbReference type="Pfam" id="PF00082"/>
    </source>
</evidence>
<comment type="caution">
    <text evidence="8">The sequence shown here is derived from an EMBL/GenBank/DDBJ whole genome shotgun (WGS) entry which is preliminary data.</text>
</comment>
<dbReference type="Gene3D" id="3.40.50.200">
    <property type="entry name" value="Peptidase S8/S53 domain"/>
    <property type="match status" value="1"/>
</dbReference>
<evidence type="ECO:0000256" key="5">
    <source>
        <dbReference type="PROSITE-ProRule" id="PRU01240"/>
    </source>
</evidence>
<dbReference type="RefSeq" id="WP_040324315.1">
    <property type="nucleotide sequence ID" value="NZ_ALPT02000132.1"/>
</dbReference>
<keyword evidence="9" id="KW-1185">Reference proteome</keyword>
<dbReference type="GO" id="GO:0006508">
    <property type="term" value="P:proteolysis"/>
    <property type="evidence" value="ECO:0007669"/>
    <property type="project" value="UniProtKB-KW"/>
</dbReference>
<evidence type="ECO:0000313" key="9">
    <source>
        <dbReference type="Proteomes" id="UP000002754"/>
    </source>
</evidence>
<keyword evidence="2" id="KW-0645">Protease</keyword>
<dbReference type="Proteomes" id="UP000002754">
    <property type="component" value="Unassembled WGS sequence"/>
</dbReference>
<gene>
    <name evidence="8" type="ORF">BALCAV_0221890</name>
</gene>
<keyword evidence="4" id="KW-0720">Serine protease</keyword>
<dbReference type="EMBL" id="ALPT02000132">
    <property type="protein sequence ID" value="KGA95547.1"/>
    <property type="molecule type" value="Genomic_DNA"/>
</dbReference>
<dbReference type="PROSITE" id="PS00138">
    <property type="entry name" value="SUBTILASE_SER"/>
    <property type="match status" value="1"/>
</dbReference>
<evidence type="ECO:0000256" key="4">
    <source>
        <dbReference type="ARBA" id="ARBA00022825"/>
    </source>
</evidence>
<accession>A0A094YPZ4</accession>